<feature type="repeat" description="TPR" evidence="8">
    <location>
        <begin position="273"/>
        <end position="306"/>
    </location>
</feature>
<evidence type="ECO:0000313" key="10">
    <source>
        <dbReference type="EMBL" id="OGM02826.1"/>
    </source>
</evidence>
<dbReference type="SMART" id="SM00028">
    <property type="entry name" value="TPR"/>
    <property type="match status" value="5"/>
</dbReference>
<dbReference type="EMBL" id="MGFH01000200">
    <property type="protein sequence ID" value="OGM02826.1"/>
    <property type="molecule type" value="Genomic_DNA"/>
</dbReference>
<feature type="transmembrane region" description="Helical" evidence="9">
    <location>
        <begin position="36"/>
        <end position="58"/>
    </location>
</feature>
<keyword evidence="3" id="KW-0677">Repeat</keyword>
<dbReference type="SUPFAM" id="SSF48452">
    <property type="entry name" value="TPR-like"/>
    <property type="match status" value="1"/>
</dbReference>
<dbReference type="PANTHER" id="PTHR46208">
    <property type="entry name" value="MITOCHONDRIAL IMPORT RECEPTOR SUBUNIT TOM70"/>
    <property type="match status" value="1"/>
</dbReference>
<sequence>MNAKPGAHGNNIIDNYGLYKNKISSRSQGVPCRGGVFIWFMALAAALFCFFSVTWAYARQPIVADGETPRPASVKEKAYENNFYGFALSYPPDFELSVKRGGAVTITPKKIGIYRFVPALVISKYFVIKGQALKTIIGHIEKKMTALPYYRLNYIKDGTLTSEVSVCREFVDEASEETVYEVSLYKMRSEDLFEISWQVPRSYSNSKLADTFGRIAASFKALDRQGTAEIMTGAPVNTPAQILSAAALLIAAGRNLDALALLKKAAKAGPLTSDIHLMTARCYTNLKDYKRAAAAYEELIKLSPANLEFLNLYADSLILCKEYKKALKQCKKALELTGPPDAMAMAFINLGNVFLDTGMLNESLNSYIEGTAKFPSSAGLYNNAAYVYFIQRDYNSASEYYNKAIYLDAGNKNAHLGIARVYMLKPDHTAAVFHYSKALSLDADCEEAYAGLLNIYKAAKRDKKYAELLNALRSRSGVLYDRVVKKVK</sequence>
<dbReference type="PANTHER" id="PTHR46208:SF1">
    <property type="entry name" value="MITOCHONDRIAL IMPORT RECEPTOR SUBUNIT TOM70"/>
    <property type="match status" value="1"/>
</dbReference>
<keyword evidence="4 8" id="KW-0802">TPR repeat</keyword>
<evidence type="ECO:0000256" key="6">
    <source>
        <dbReference type="ARBA" id="ARBA00023136"/>
    </source>
</evidence>
<protein>
    <submittedName>
        <fullName evidence="10">Uncharacterized protein</fullName>
    </submittedName>
</protein>
<evidence type="ECO:0000256" key="7">
    <source>
        <dbReference type="ARBA" id="ARBA00038030"/>
    </source>
</evidence>
<gene>
    <name evidence="10" type="ORF">A2008_07240</name>
</gene>
<comment type="caution">
    <text evidence="10">The sequence shown here is derived from an EMBL/GenBank/DDBJ whole genome shotgun (WGS) entry which is preliminary data.</text>
</comment>
<dbReference type="Pfam" id="PF13181">
    <property type="entry name" value="TPR_8"/>
    <property type="match status" value="1"/>
</dbReference>
<dbReference type="AlphaFoldDB" id="A0A1F7WJ16"/>
<evidence type="ECO:0000256" key="8">
    <source>
        <dbReference type="PROSITE-ProRule" id="PRU00339"/>
    </source>
</evidence>
<organism evidence="10 11">
    <name type="scientific">Candidatus Wallbacteria bacterium GWC2_49_35</name>
    <dbReference type="NCBI Taxonomy" id="1817813"/>
    <lineage>
        <taxon>Bacteria</taxon>
        <taxon>Candidatus Walliibacteriota</taxon>
    </lineage>
</organism>
<dbReference type="GO" id="GO:0016020">
    <property type="term" value="C:membrane"/>
    <property type="evidence" value="ECO:0007669"/>
    <property type="project" value="UniProtKB-SubCell"/>
</dbReference>
<comment type="subcellular location">
    <subcellularLocation>
        <location evidence="1">Membrane</location>
        <topology evidence="1">Single-pass membrane protein</topology>
    </subcellularLocation>
</comment>
<evidence type="ECO:0000256" key="9">
    <source>
        <dbReference type="SAM" id="Phobius"/>
    </source>
</evidence>
<accession>A0A1F7WJ16</accession>
<dbReference type="Pfam" id="PF13432">
    <property type="entry name" value="TPR_16"/>
    <property type="match status" value="1"/>
</dbReference>
<evidence type="ECO:0000313" key="11">
    <source>
        <dbReference type="Proteomes" id="UP000178735"/>
    </source>
</evidence>
<evidence type="ECO:0000256" key="4">
    <source>
        <dbReference type="ARBA" id="ARBA00022803"/>
    </source>
</evidence>
<dbReference type="PROSITE" id="PS50005">
    <property type="entry name" value="TPR"/>
    <property type="match status" value="2"/>
</dbReference>
<evidence type="ECO:0000256" key="3">
    <source>
        <dbReference type="ARBA" id="ARBA00022737"/>
    </source>
</evidence>
<evidence type="ECO:0000256" key="1">
    <source>
        <dbReference type="ARBA" id="ARBA00004167"/>
    </source>
</evidence>
<name>A0A1F7WJ16_9BACT</name>
<reference evidence="10 11" key="1">
    <citation type="journal article" date="2016" name="Nat. Commun.">
        <title>Thousands of microbial genomes shed light on interconnected biogeochemical processes in an aquifer system.</title>
        <authorList>
            <person name="Anantharaman K."/>
            <person name="Brown C.T."/>
            <person name="Hug L.A."/>
            <person name="Sharon I."/>
            <person name="Castelle C.J."/>
            <person name="Probst A.J."/>
            <person name="Thomas B.C."/>
            <person name="Singh A."/>
            <person name="Wilkins M.J."/>
            <person name="Karaoz U."/>
            <person name="Brodie E.L."/>
            <person name="Williams K.H."/>
            <person name="Hubbard S.S."/>
            <person name="Banfield J.F."/>
        </authorList>
    </citation>
    <scope>NUCLEOTIDE SEQUENCE [LARGE SCALE GENOMIC DNA]</scope>
</reference>
<keyword evidence="5 9" id="KW-1133">Transmembrane helix</keyword>
<proteinExistence type="inferred from homology"/>
<feature type="repeat" description="TPR" evidence="8">
    <location>
        <begin position="378"/>
        <end position="411"/>
    </location>
</feature>
<dbReference type="InterPro" id="IPR011990">
    <property type="entry name" value="TPR-like_helical_dom_sf"/>
</dbReference>
<dbReference type="InterPro" id="IPR019734">
    <property type="entry name" value="TPR_rpt"/>
</dbReference>
<dbReference type="Proteomes" id="UP000178735">
    <property type="component" value="Unassembled WGS sequence"/>
</dbReference>
<keyword evidence="2 9" id="KW-0812">Transmembrane</keyword>
<dbReference type="Gene3D" id="1.25.40.10">
    <property type="entry name" value="Tetratricopeptide repeat domain"/>
    <property type="match status" value="2"/>
</dbReference>
<evidence type="ECO:0000256" key="2">
    <source>
        <dbReference type="ARBA" id="ARBA00022692"/>
    </source>
</evidence>
<evidence type="ECO:0000256" key="5">
    <source>
        <dbReference type="ARBA" id="ARBA00022989"/>
    </source>
</evidence>
<comment type="similarity">
    <text evidence="7">Belongs to the Tom70 family.</text>
</comment>
<keyword evidence="6 9" id="KW-0472">Membrane</keyword>
<dbReference type="STRING" id="1817813.A2008_07240"/>